<evidence type="ECO:0000313" key="2">
    <source>
        <dbReference type="WBParaSite" id="PSU_v2.g8348.t1"/>
    </source>
</evidence>
<name>A0A914Z8W0_9BILA</name>
<evidence type="ECO:0000313" key="1">
    <source>
        <dbReference type="Proteomes" id="UP000887577"/>
    </source>
</evidence>
<dbReference type="WBParaSite" id="PSU_v2.g8348.t1">
    <property type="protein sequence ID" value="PSU_v2.g8348.t1"/>
    <property type="gene ID" value="PSU_v2.g8348"/>
</dbReference>
<accession>A0A914Z8W0</accession>
<dbReference type="Proteomes" id="UP000887577">
    <property type="component" value="Unplaced"/>
</dbReference>
<organism evidence="1 2">
    <name type="scientific">Panagrolaimus superbus</name>
    <dbReference type="NCBI Taxonomy" id="310955"/>
    <lineage>
        <taxon>Eukaryota</taxon>
        <taxon>Metazoa</taxon>
        <taxon>Ecdysozoa</taxon>
        <taxon>Nematoda</taxon>
        <taxon>Chromadorea</taxon>
        <taxon>Rhabditida</taxon>
        <taxon>Tylenchina</taxon>
        <taxon>Panagrolaimomorpha</taxon>
        <taxon>Panagrolaimoidea</taxon>
        <taxon>Panagrolaimidae</taxon>
        <taxon>Panagrolaimus</taxon>
    </lineage>
</organism>
<reference evidence="2" key="1">
    <citation type="submission" date="2022-11" db="UniProtKB">
        <authorList>
            <consortium name="WormBaseParasite"/>
        </authorList>
    </citation>
    <scope>IDENTIFICATION</scope>
</reference>
<keyword evidence="1" id="KW-1185">Reference proteome</keyword>
<proteinExistence type="predicted"/>
<protein>
    <submittedName>
        <fullName evidence="2">Uncharacterized protein</fullName>
    </submittedName>
</protein>
<dbReference type="AlphaFoldDB" id="A0A914Z8W0"/>
<sequence>MEELCIENLSISNATLFANASMIAESDKLKNICLEFLSKCMETHTSVKNVDILDAEIEEILFRESFETILE</sequence>